<dbReference type="InterPro" id="IPR007325">
    <property type="entry name" value="KFase/CYL"/>
</dbReference>
<dbReference type="Gene3D" id="3.50.30.50">
    <property type="entry name" value="Putative cyclase"/>
    <property type="match status" value="2"/>
</dbReference>
<dbReference type="PANTHER" id="PTHR31118">
    <property type="entry name" value="CYCLASE-LIKE PROTEIN 2"/>
    <property type="match status" value="1"/>
</dbReference>
<dbReference type="PANTHER" id="PTHR31118:SF12">
    <property type="entry name" value="CYCLASE-LIKE PROTEIN 2"/>
    <property type="match status" value="1"/>
</dbReference>
<organism evidence="1 2">
    <name type="scientific">Fundicoccus ignavus</name>
    <dbReference type="NCBI Taxonomy" id="2664442"/>
    <lineage>
        <taxon>Bacteria</taxon>
        <taxon>Bacillati</taxon>
        <taxon>Bacillota</taxon>
        <taxon>Bacilli</taxon>
        <taxon>Lactobacillales</taxon>
        <taxon>Aerococcaceae</taxon>
        <taxon>Fundicoccus</taxon>
    </lineage>
</organism>
<accession>A0A6I2GBB0</accession>
<protein>
    <submittedName>
        <fullName evidence="1">Cyclase family protein</fullName>
    </submittedName>
</protein>
<dbReference type="GO" id="GO:0019441">
    <property type="term" value="P:L-tryptophan catabolic process to kynurenine"/>
    <property type="evidence" value="ECO:0007669"/>
    <property type="project" value="InterPro"/>
</dbReference>
<dbReference type="Pfam" id="PF04199">
    <property type="entry name" value="Cyclase"/>
    <property type="match status" value="1"/>
</dbReference>
<dbReference type="SUPFAM" id="SSF102198">
    <property type="entry name" value="Putative cyclase"/>
    <property type="match status" value="1"/>
</dbReference>
<dbReference type="EMBL" id="WJQS01000003">
    <property type="protein sequence ID" value="MRI85060.1"/>
    <property type="molecule type" value="Genomic_DNA"/>
</dbReference>
<keyword evidence="2" id="KW-1185">Reference proteome</keyword>
<dbReference type="InterPro" id="IPR037175">
    <property type="entry name" value="KFase_sf"/>
</dbReference>
<dbReference type="GO" id="GO:0004061">
    <property type="term" value="F:arylformamidase activity"/>
    <property type="evidence" value="ECO:0007669"/>
    <property type="project" value="InterPro"/>
</dbReference>
<sequence length="171" mass="18506">MNVIDLTAAIYDGMPVYPGDPKVSVEQIQSISENGWELRQLSMGSHTGTHVDAFSHMHQGGANLDEMPLTRFFGPATLVELFGVWPSDVGLLFNQAINESYLDRLLLARPPFVGGDLSENLEKALLAHGIVTYTGLVNLDQLPVGVPFTFYGLPLKISNGDGSPVRAIALL</sequence>
<proteinExistence type="predicted"/>
<dbReference type="Proteomes" id="UP000430975">
    <property type="component" value="Unassembled WGS sequence"/>
</dbReference>
<gene>
    <name evidence="1" type="ORF">GIY09_04130</name>
</gene>
<dbReference type="AlphaFoldDB" id="A0A6I2GBB0"/>
<reference evidence="1 2" key="1">
    <citation type="submission" date="2019-11" db="EMBL/GenBank/DDBJ databases">
        <title>Characterisation of Fundicoccus ignavus gen. nov. sp. nov., a novel genus of the family Aerococcaceae isolated from bulk tank milk.</title>
        <authorList>
            <person name="Siebert A."/>
            <person name="Huptas C."/>
            <person name="Wenning M."/>
            <person name="Scherer S."/>
            <person name="Doll E.V."/>
        </authorList>
    </citation>
    <scope>NUCLEOTIDE SEQUENCE [LARGE SCALE GENOMIC DNA]</scope>
    <source>
        <strain evidence="1 2">WS4759</strain>
    </source>
</reference>
<comment type="caution">
    <text evidence="1">The sequence shown here is derived from an EMBL/GenBank/DDBJ whole genome shotgun (WGS) entry which is preliminary data.</text>
</comment>
<evidence type="ECO:0000313" key="2">
    <source>
        <dbReference type="Proteomes" id="UP000430975"/>
    </source>
</evidence>
<evidence type="ECO:0000313" key="1">
    <source>
        <dbReference type="EMBL" id="MRI85060.1"/>
    </source>
</evidence>
<dbReference type="RefSeq" id="WP_153863301.1">
    <property type="nucleotide sequence ID" value="NZ_WJQS01000003.1"/>
</dbReference>
<name>A0A6I2GBB0_9LACT</name>